<proteinExistence type="predicted"/>
<protein>
    <submittedName>
        <fullName evidence="2">Uncharacterized protein</fullName>
    </submittedName>
</protein>
<reference evidence="2 3" key="1">
    <citation type="journal article" date="2018" name="Nat. Biotechnol.">
        <title>A standardized bacterial taxonomy based on genome phylogeny substantially revises the tree of life.</title>
        <authorList>
            <person name="Parks D.H."/>
            <person name="Chuvochina M."/>
            <person name="Waite D.W."/>
            <person name="Rinke C."/>
            <person name="Skarshewski A."/>
            <person name="Chaumeil P.A."/>
            <person name="Hugenholtz P."/>
        </authorList>
    </citation>
    <scope>NUCLEOTIDE SEQUENCE [LARGE SCALE GENOMIC DNA]</scope>
    <source>
        <strain evidence="2">UBA11247</strain>
    </source>
</reference>
<feature type="region of interest" description="Disordered" evidence="1">
    <location>
        <begin position="1"/>
        <end position="23"/>
    </location>
</feature>
<evidence type="ECO:0000313" key="3">
    <source>
        <dbReference type="Proteomes" id="UP000261739"/>
    </source>
</evidence>
<dbReference type="AlphaFoldDB" id="A0A3D4SYY1"/>
<gene>
    <name evidence="2" type="ORF">DIW82_02645</name>
</gene>
<dbReference type="EMBL" id="DQID01000074">
    <property type="protein sequence ID" value="HCT13710.1"/>
    <property type="molecule type" value="Genomic_DNA"/>
</dbReference>
<organism evidence="2 3">
    <name type="scientific">Corynebacterium nuruki</name>
    <dbReference type="NCBI Taxonomy" id="1032851"/>
    <lineage>
        <taxon>Bacteria</taxon>
        <taxon>Bacillati</taxon>
        <taxon>Actinomycetota</taxon>
        <taxon>Actinomycetes</taxon>
        <taxon>Mycobacteriales</taxon>
        <taxon>Corynebacteriaceae</taxon>
        <taxon>Corynebacterium</taxon>
    </lineage>
</organism>
<name>A0A3D4SYY1_9CORY</name>
<evidence type="ECO:0000256" key="1">
    <source>
        <dbReference type="SAM" id="MobiDB-lite"/>
    </source>
</evidence>
<feature type="compositionally biased region" description="Basic and acidic residues" evidence="1">
    <location>
        <begin position="139"/>
        <end position="166"/>
    </location>
</feature>
<dbReference type="Proteomes" id="UP000261739">
    <property type="component" value="Unassembled WGS sequence"/>
</dbReference>
<comment type="caution">
    <text evidence="2">The sequence shown here is derived from an EMBL/GenBank/DDBJ whole genome shotgun (WGS) entry which is preliminary data.</text>
</comment>
<accession>A0A3D4SYY1</accession>
<evidence type="ECO:0000313" key="2">
    <source>
        <dbReference type="EMBL" id="HCT13710.1"/>
    </source>
</evidence>
<feature type="region of interest" description="Disordered" evidence="1">
    <location>
        <begin position="138"/>
        <end position="166"/>
    </location>
</feature>
<sequence length="166" mass="18639">MTNQKRDPARNSPARIEAREKATQAVTLRTHGLPWAEVAQRAGYPAPDAARVAVARTLDRVESDAVADLRAEEDAHLLLLRRAALPAAIDGDPHSLAVLLRLSESRRKLHGADRPVTEVTTRREEEQLVQELVQEFNEMAEHTRRQAREEGLRQAREEMSHEHGAP</sequence>